<protein>
    <submittedName>
        <fullName evidence="1">Uncharacterized protein</fullName>
    </submittedName>
</protein>
<organism evidence="1 2">
    <name type="scientific">Pistacia integerrima</name>
    <dbReference type="NCBI Taxonomy" id="434235"/>
    <lineage>
        <taxon>Eukaryota</taxon>
        <taxon>Viridiplantae</taxon>
        <taxon>Streptophyta</taxon>
        <taxon>Embryophyta</taxon>
        <taxon>Tracheophyta</taxon>
        <taxon>Spermatophyta</taxon>
        <taxon>Magnoliopsida</taxon>
        <taxon>eudicotyledons</taxon>
        <taxon>Gunneridae</taxon>
        <taxon>Pentapetalae</taxon>
        <taxon>rosids</taxon>
        <taxon>malvids</taxon>
        <taxon>Sapindales</taxon>
        <taxon>Anacardiaceae</taxon>
        <taxon>Pistacia</taxon>
    </lineage>
</organism>
<comment type="caution">
    <text evidence="1">The sequence shown here is derived from an EMBL/GenBank/DDBJ whole genome shotgun (WGS) entry which is preliminary data.</text>
</comment>
<name>A0ACC0ZI96_9ROSI</name>
<keyword evidence="2" id="KW-1185">Reference proteome</keyword>
<proteinExistence type="predicted"/>
<gene>
    <name evidence="1" type="ORF">Pint_02800</name>
</gene>
<evidence type="ECO:0000313" key="2">
    <source>
        <dbReference type="Proteomes" id="UP001163603"/>
    </source>
</evidence>
<evidence type="ECO:0000313" key="1">
    <source>
        <dbReference type="EMBL" id="KAJ0052501.1"/>
    </source>
</evidence>
<accession>A0ACC0ZI96</accession>
<sequence>MATEAETPEPVSLTKGQSDGLVDEISPGELKEFQGLPNLPPANAEYSVETGKMQVPTGPETVNTRIQGNVEIAEGDRFFESPSAVEIACEVSKQMDNVKIEIADETGNAGSEVMEESEEKPEKNDKSPVIENLTGNSLLTAEIEESNLIGEGILKEERSIDPHSEVITDQDVSVEDKSMEKETGGMHENEKVESNEEVLGIPEAKLDQNGEASIHTPDLTVASLNKDGETIIEEKSGETNSKEIENEAEKSTNLVGEEKSPEAIESSEIIGNGKDENKISMNNGAGDAFTQRIAVLPDIQSYEEENLKISEADEEIVYKPYATPATEASSMHEELELKENTEVIEKIAKDDCISSEKDESRESPEQEGDGSFMKHEGTSGVNEGAAAIDASSSEDRNEYGSTFMVIKDKTGDTEIINALEDSQSGMSSHEERSEDLQQNEPEEEKLERPLSVVDEDFIVAASTEYAQTIEEEASIKIHEERFERKITDALEHSQSGTSNREEKPENLPQNEPEEEKLEGSLSVVDVDSSIVASTESAETTTSVQEETPFKSQEEVFEEIMKEDLPIHTDTDSKNEIPEDKNVPQIELNEKIEGVEVEVPNENANDIHDTHPLIEVAKQTEEINLDNVSSFEPEGKTQEVNEAIPEAEKHIEDQPEPYQSWNLTILEHPSTEGKAKTEPTPQTNETDIKELDDVPGLESDEKSTIKGNIAAEKSKEENNIEQVVELESVEQVPVKSLEDEEKNAEEATGEISENSKTERAAESIEHEASKTTEGPQEIPDTCHVKEEESLQKEGKDITATESSPEEKPEKNETFSSEANETPFQMEEGAPQTLEEAPHREETENETEENNDTKGNRIAIEEELQVAVETSDASKSTESTVPEPKTEISNTVAEDEIKMEDTEELHESCKDTGKDEEAEKQDSKEDYVILPEPSEEKTVQCSEENKEEEEASKIEACTRLEATSVTSVQTQEEESIVGQSRELEEEKIEQSSEEGHTVTDISSESIEQETVEIHPGDANEAEKSGGDLNPESVEQAPVKNLEDEEKKAKDFKGEVAANFEHGTEETAESIVHETCETNESPRETVETFQSKLEKPLSLESNENKAFISDSDKVHSQMEEGPPQNLEEASPKEEEKLERFLSAVDEDFIVGASTEYVESIEDEASIKIHEERFEEKITDALAHSQSGTSDREEKPENLPQNEPEEEKLEGSLSVVDVDSSIVASTESAETTRSVQGETPFKSQEESLEEIMKEDLPIHTDTDSKNEIPEDKNVPQIELDKVSSFEPEGKAQEVNEATPEEEKHIEDPPEPYQSWNLTILEHPSTEGKAKTEPTPQTNETDIKELKDVPGLESDEKSTIKGNIASEKSNEENYIEQVVELDSVEQVPVKSLEDEEKNAEEATGEISENSKTERAAESIEHEASKTTEGPQEMPDTCHVKEEESLQKEGKDITATESSPEEKPEKNETFSSEANETPFQMEEGAPQTLEEAPHREKTENETEENYDTKGKRIAIEEELQVAVETSDASKSTESTVPEPKTEISNTVAEDEIKMEDTEELHESCKDTGKDDEAEKQDSKEDYVILPEPSEEKTVQCSEENKEEEEASKIEACTQLEATSVTSVQTQEEESIVGQSRELEEEKIEQSSEEGHTVTDISSESIEQETVEIHPGDANEAEKSGGDLNPESVEQAPVKNLEDEEKKAKDFKGEVAANFEHGTEETAESIVHETCKTNESPRETVETFQVKQGESLQCEENNVTVTESSLEEKPLETESAEQLEKPLSLESNENEAFISDSDKVHSQMEEGPPQNLEASQKQENEKETDDNSDTKDTKDNKITMEEDHQALSEIYDTSKSTESTILETKTVDNMVVEDDIKKEESEEICEDFKDAGEFEETEKHDITEECITKPEPIGENIVQSSEDDDKKEETPKTEACAQLETSSVGEDDEKQTQHDENIVDHQSRELEVEKTEQSSKEDQTVLDISSKPIEEETAEIYPGNLNEAEKPGEEDNRNVEESNIRDCIPESDVPVSVENLEDEEKKAKEPIREVSEKSKTEETAESITNETCKTTESPREILDTFQVKQQVSSESKELNVTAAETSREEEPQKNEPEEKTEKPLTSMSDKNEAFNSDAENLPCQMEEGAPQSLKEDPYEEENQKQTEDNKITMEEDNQAVAETSDASKSAENTILEPKTEMDKMVDEDDRGKEQYKELCEDKDVEEKENIVEKSEKVEVEKIEPSCIEEHEVANMSLESIGREAVEISWGNEIKAEESEGKNDVIIEESNIRCLIPEPVEQVSEKNLEDEGKKAKEFTEEILDNSKTEEAAESTNNETRKTIESLREILDTFQEKRGESLQSEEKDLTALESSQNLEKTPQKEENEKETEENNDTKDNRIAIKEGLQEVAETSDANKTTESSVLELKTEEDNMVVEDDIKKEESKELFENSKGPENDKHEMTEECRCVDKKEEETSKIKLEATGVVEDAETQTLKEENQSAEFEAEKSEKSFKEDQTIGCISPESIEQETIEISPVSVNKTEKPEGEKVEQIVEESITTDLVPESVKQAPVKNLEDEEKKTEESTGEISDDSKVEEATESIEKETGKSKTTDIPGVVLDTFQVTQGESLPTEEKNLTGKESSAEEKIEESLSLMSNADGPFSSDGDNMPCLIEEEASGNLEGAPLKAEKENETEDNNETKDNKIETEEDLQAVAETSVASKSAESIIMESKSEMDNMTAEDDIKNEEPKELCENFVGVAKVEEIEKHDDTNECVSTKEILQSSEEKKEEETPKIEVCSHHEPTSVVEQSREFEVEKTEQSFKEEHTVADISPQSIEQEAVEIPKENESKADESEGKNKIEQVVEESNTDTTETSPEEKPQESEPELEHLLTSMSDKNEAFSSDTAKMPCLMEEEVAENLEEAPQEEEHMKETDDIRDNKIETEEESAETSDASKSTECTNMSLEPTGEKILQSPGDDKKEERTSKTEANSLGVDTEKQTLKEETMVDQSSELEVEKIEQSSGEEDIEAKMPKEDSETTQKVDEDLDAKKQNIEGCAAENNFEASETADFISSKENQSMEDTKEGLLSSTVEKETVEESSQENEIKAVKLKEEVDELSSAFIQKIEETNSRKETVSETLKDSAESNVNSSPKEINECLVEKSSLEEICLKETEPGEEKQVECLGPAFEEKSIIGTETKETMVENLDIDEKPEDISNLGEKSDKEIPTAADQATEKIENIKENEVPHAGREDKKDATTDEMPLEETSEEVECSSTTSKEQEFMTSEAKETTNPSNVSALEPVDTEKEPANEEVQKERFEDLYVHPELDQDKPLSVSEDVEISKREEARELADHTDDCTSKTLEDVESSIPTPKREKTEDANPVDEALKSTETSVICTEIGKDILEKEIFEGKEGVEVEKEVIEQEGEANSQRQEEIDTKYTAEEIVKSADRDQMLQHASEAGAEDESNEILHESHKNQTEENCSDIQNQENENEIHEKEELKLEADDGKEQNANETIKAVNLAEEALEGVEQSNDSEDIKEPVVEEEYGLNELPVLSIVGERTDEVQDSSPVYSEYTSTVASKEKTETESSKVEESSIVEREASFIKQSEEQKVQDCSIEPPAESDEKIEDITESSQNHNATLTTVTETILGEAQLHDKLVTDQGEPCPETNEIEYTKQGKEVNSMKIEETSSDLTSELQTKDLGLAKSESLTVENIVTGEPEEIKIVSAAVYESKEKKNEATENLYTVEAEENKVASNAVDETQNQGAEGTAETRNSQTIVTMDQVPSSNCEHADEDSPMLETSNADEVNEAKVVGEAISESNDQGTEESGECPGVEKLDYVPATNSEDVVEGDVPEENPETDGISETKIALDMVYQSKEQGTNDSDETGKSPTAEKPDADKSEEACKETSDNGVIGAQGIDPVAKDEIAADQTPLAEKLEERILTLTSELPSEHGATTTVENIEEEKTEKMVKLEDEGPEDSSAAKSTEEISSHMEVSRELEVSTLGLTTNKIIEESPTELHREESQTPDGDIQLEHPEDENKIKCIDSSSESKDIVDVARPTEKACDLKSETSEKAFESFLESDVSNMRAEEIQCQKTSEASKEEIKEEKEVAETYQPNSLSEEKMKEGLQEDELKPGECTGEKINIILDTTVTGSQAEELPMETGKATASETIIVQVVAEDRSLEDPDRVSAGNKITKESFPNESTGKNVEESAIKLDSINQESFENGMTGARTEIDEECNTEILQKESFEEFEEGSKLIQETQKSEETSFATSEKQITREANTIDCPETLASIGNEHVPPVLQEGILETSQNVEAEDFTKGVRSEAKEVRHGEDIIKESTLVDSDRALSSNLFQKSTKVDEDVKKEREPTGGKEEMQNEEAESYEEEGDEHKRTDSGSDAPVMVEASKDMEVKVVAHKKSILSGVGSKVKHSISKVKKAITGKSSHHSKPVSPK</sequence>
<dbReference type="Proteomes" id="UP001163603">
    <property type="component" value="Chromosome 1"/>
</dbReference>
<dbReference type="EMBL" id="CM047736">
    <property type="protein sequence ID" value="KAJ0052501.1"/>
    <property type="molecule type" value="Genomic_DNA"/>
</dbReference>
<reference evidence="2" key="1">
    <citation type="journal article" date="2023" name="G3 (Bethesda)">
        <title>Genome assembly and association tests identify interacting loci associated with vigor, precocity, and sex in interspecific pistachio rootstocks.</title>
        <authorList>
            <person name="Palmer W."/>
            <person name="Jacygrad E."/>
            <person name="Sagayaradj S."/>
            <person name="Cavanaugh K."/>
            <person name="Han R."/>
            <person name="Bertier L."/>
            <person name="Beede B."/>
            <person name="Kafkas S."/>
            <person name="Golino D."/>
            <person name="Preece J."/>
            <person name="Michelmore R."/>
        </authorList>
    </citation>
    <scope>NUCLEOTIDE SEQUENCE [LARGE SCALE GENOMIC DNA]</scope>
</reference>